<dbReference type="EMBL" id="LVJI01000001">
    <property type="protein sequence ID" value="OAB48259.1"/>
    <property type="molecule type" value="Genomic_DNA"/>
</dbReference>
<dbReference type="OrthoDB" id="2665815at2"/>
<evidence type="ECO:0000313" key="4">
    <source>
        <dbReference type="Proteomes" id="UP000077355"/>
    </source>
</evidence>
<comment type="caution">
    <text evidence="3">The sequence shown here is derived from an EMBL/GenBank/DDBJ whole genome shotgun (WGS) entry which is preliminary data.</text>
</comment>
<keyword evidence="2" id="KW-0812">Transmembrane</keyword>
<dbReference type="Proteomes" id="UP000077355">
    <property type="component" value="Unassembled WGS sequence"/>
</dbReference>
<dbReference type="Pfam" id="PF06946">
    <property type="entry name" value="Phage_holin_5_1"/>
    <property type="match status" value="1"/>
</dbReference>
<name>A0A168QVB4_9BACL</name>
<organism evidence="3 4">
    <name type="scientific">Paenibacillus antarcticus</name>
    <dbReference type="NCBI Taxonomy" id="253703"/>
    <lineage>
        <taxon>Bacteria</taxon>
        <taxon>Bacillati</taxon>
        <taxon>Bacillota</taxon>
        <taxon>Bacilli</taxon>
        <taxon>Bacillales</taxon>
        <taxon>Paenibacillaceae</taxon>
        <taxon>Paenibacillus</taxon>
    </lineage>
</organism>
<feature type="transmembrane region" description="Helical" evidence="2">
    <location>
        <begin position="12"/>
        <end position="30"/>
    </location>
</feature>
<evidence type="ECO:0000256" key="2">
    <source>
        <dbReference type="SAM" id="Phobius"/>
    </source>
</evidence>
<accession>A0A168QVB4</accession>
<protein>
    <submittedName>
        <fullName evidence="3">Holin</fullName>
    </submittedName>
</protein>
<feature type="region of interest" description="Disordered" evidence="1">
    <location>
        <begin position="87"/>
        <end position="108"/>
    </location>
</feature>
<keyword evidence="2" id="KW-1133">Transmembrane helix</keyword>
<keyword evidence="4" id="KW-1185">Reference proteome</keyword>
<evidence type="ECO:0000313" key="3">
    <source>
        <dbReference type="EMBL" id="OAB48259.1"/>
    </source>
</evidence>
<sequence>MVNQNLNDVLSFATLLSVFVMAVVQLVKITINLPKNIIPLVGVLIGLLLGLSFYPFTDLQTVERLWGGGLAGLSATGLFELAFNKRSGNSIVNPDNRDGKDNKNNDKK</sequence>
<feature type="transmembrane region" description="Helical" evidence="2">
    <location>
        <begin position="37"/>
        <end position="54"/>
    </location>
</feature>
<gene>
    <name evidence="3" type="ORF">PBAT_01055</name>
</gene>
<evidence type="ECO:0000256" key="1">
    <source>
        <dbReference type="SAM" id="MobiDB-lite"/>
    </source>
</evidence>
<proteinExistence type="predicted"/>
<dbReference type="AlphaFoldDB" id="A0A168QVB4"/>
<reference evidence="3 4" key="1">
    <citation type="submission" date="2016-03" db="EMBL/GenBank/DDBJ databases">
        <title>Draft genome sequence of Paenibacillus antarcticus CECT 5836.</title>
        <authorList>
            <person name="Shin S.-K."/>
            <person name="Yi H."/>
        </authorList>
    </citation>
    <scope>NUCLEOTIDE SEQUENCE [LARGE SCALE GENOMIC DNA]</scope>
    <source>
        <strain evidence="3 4">CECT 5836</strain>
    </source>
</reference>
<dbReference type="RefSeq" id="WP_068645895.1">
    <property type="nucleotide sequence ID" value="NZ_CP043611.1"/>
</dbReference>
<keyword evidence="2" id="KW-0472">Membrane</keyword>
<dbReference type="InterPro" id="IPR009708">
    <property type="entry name" value="Phage_A118_holin/antiholin"/>
</dbReference>
<feature type="compositionally biased region" description="Basic and acidic residues" evidence="1">
    <location>
        <begin position="95"/>
        <end position="108"/>
    </location>
</feature>